<dbReference type="EMBL" id="CABDUW010000027">
    <property type="protein sequence ID" value="VTJ53325.1"/>
    <property type="molecule type" value="Genomic_DNA"/>
</dbReference>
<evidence type="ECO:0000313" key="3">
    <source>
        <dbReference type="Proteomes" id="UP000335636"/>
    </source>
</evidence>
<protein>
    <submittedName>
        <fullName evidence="2">Uncharacterized protein</fullName>
    </submittedName>
</protein>
<evidence type="ECO:0000313" key="2">
    <source>
        <dbReference type="EMBL" id="VTJ53325.1"/>
    </source>
</evidence>
<sequence length="196" mass="20345">MLRLPSPSAGGAVTQLVPGKGNAPLQLSQRPDPEPGQVPAESSQSGRAGPRLPASPPAPPHSGPQHPGASRGRGRGWRERCWRRGGGLGSGPDGAAKTCERLQLHPSNPGCKARPERRPGAAASFLIAPWPLWLGAQTRLPGSASSVAETLSPQWAVLPEDHPMGPPSPTWQATSPGSQGSGPGVTMRVLHLLRLD</sequence>
<feature type="compositionally biased region" description="Pro residues" evidence="1">
    <location>
        <begin position="53"/>
        <end position="62"/>
    </location>
</feature>
<reference evidence="2" key="1">
    <citation type="submission" date="2019-04" db="EMBL/GenBank/DDBJ databases">
        <authorList>
            <person name="Alioto T."/>
            <person name="Alioto T."/>
        </authorList>
    </citation>
    <scope>NUCLEOTIDE SEQUENCE [LARGE SCALE GENOMIC DNA]</scope>
</reference>
<keyword evidence="3" id="KW-1185">Reference proteome</keyword>
<organism evidence="2 3">
    <name type="scientific">Marmota monax</name>
    <name type="common">Woodchuck</name>
    <dbReference type="NCBI Taxonomy" id="9995"/>
    <lineage>
        <taxon>Eukaryota</taxon>
        <taxon>Metazoa</taxon>
        <taxon>Chordata</taxon>
        <taxon>Craniata</taxon>
        <taxon>Vertebrata</taxon>
        <taxon>Euteleostomi</taxon>
        <taxon>Mammalia</taxon>
        <taxon>Eutheria</taxon>
        <taxon>Euarchontoglires</taxon>
        <taxon>Glires</taxon>
        <taxon>Rodentia</taxon>
        <taxon>Sciuromorpha</taxon>
        <taxon>Sciuridae</taxon>
        <taxon>Xerinae</taxon>
        <taxon>Marmotini</taxon>
        <taxon>Marmota</taxon>
    </lineage>
</organism>
<evidence type="ECO:0000256" key="1">
    <source>
        <dbReference type="SAM" id="MobiDB-lite"/>
    </source>
</evidence>
<dbReference type="AlphaFoldDB" id="A0A5E4A8G5"/>
<dbReference type="Proteomes" id="UP000335636">
    <property type="component" value="Unassembled WGS sequence"/>
</dbReference>
<comment type="caution">
    <text evidence="2">The sequence shown here is derived from an EMBL/GenBank/DDBJ whole genome shotgun (WGS) entry which is preliminary data.</text>
</comment>
<proteinExistence type="predicted"/>
<accession>A0A5E4A8G5</accession>
<gene>
    <name evidence="2" type="ORF">MONAX_5E007523</name>
</gene>
<feature type="region of interest" description="Disordered" evidence="1">
    <location>
        <begin position="165"/>
        <end position="184"/>
    </location>
</feature>
<feature type="region of interest" description="Disordered" evidence="1">
    <location>
        <begin position="1"/>
        <end position="117"/>
    </location>
</feature>
<name>A0A5E4A8G5_MARMO</name>